<evidence type="ECO:0008006" key="4">
    <source>
        <dbReference type="Google" id="ProtNLM"/>
    </source>
</evidence>
<evidence type="ECO:0000313" key="3">
    <source>
        <dbReference type="Proteomes" id="UP000182835"/>
    </source>
</evidence>
<dbReference type="OrthoDB" id="2328834at2"/>
<organism evidence="2 3">
    <name type="scientific">Enterococcus canintestini</name>
    <dbReference type="NCBI Taxonomy" id="317010"/>
    <lineage>
        <taxon>Bacteria</taxon>
        <taxon>Bacillati</taxon>
        <taxon>Bacillota</taxon>
        <taxon>Bacilli</taxon>
        <taxon>Lactobacillales</taxon>
        <taxon>Enterococcaceae</taxon>
        <taxon>Enterococcus</taxon>
    </lineage>
</organism>
<reference evidence="2 3" key="1">
    <citation type="submission" date="2014-12" db="EMBL/GenBank/DDBJ databases">
        <title>Draft genome sequences of 29 type strains of Enterococci.</title>
        <authorList>
            <person name="Zhong Z."/>
            <person name="Sun Z."/>
            <person name="Liu W."/>
            <person name="Zhang W."/>
            <person name="Zhang H."/>
        </authorList>
    </citation>
    <scope>NUCLEOTIDE SEQUENCE [LARGE SCALE GENOMIC DNA]</scope>
    <source>
        <strain evidence="2 3">DSM 21207</strain>
    </source>
</reference>
<name>A0A1L8R523_9ENTE</name>
<dbReference type="Gene3D" id="1.10.720.30">
    <property type="entry name" value="SAP domain"/>
    <property type="match status" value="1"/>
</dbReference>
<accession>A0A1L8R523</accession>
<evidence type="ECO:0000313" key="2">
    <source>
        <dbReference type="EMBL" id="OJG14850.1"/>
    </source>
</evidence>
<comment type="caution">
    <text evidence="2">The sequence shown here is derived from an EMBL/GenBank/DDBJ whole genome shotgun (WGS) entry which is preliminary data.</text>
</comment>
<sequence length="92" mass="10446">MRYKNRKTGIVIDIPSVLTGPDWEIETDVKEKQPEEQETKTSSISLDIDKEEAVPSDITKEEIKQELDALGIAYSQAAKKKELYDLMMSQGE</sequence>
<proteinExistence type="predicted"/>
<dbReference type="EMBL" id="JXKG01000013">
    <property type="protein sequence ID" value="OJG14850.1"/>
    <property type="molecule type" value="Genomic_DNA"/>
</dbReference>
<feature type="region of interest" description="Disordered" evidence="1">
    <location>
        <begin position="26"/>
        <end position="53"/>
    </location>
</feature>
<dbReference type="STRING" id="317010.RU96_GL000604"/>
<protein>
    <recommendedName>
        <fullName evidence="4">HeH/LEM domain-containing protein</fullName>
    </recommendedName>
</protein>
<dbReference type="InterPro" id="IPR036361">
    <property type="entry name" value="SAP_dom_sf"/>
</dbReference>
<dbReference type="Proteomes" id="UP000182835">
    <property type="component" value="Unassembled WGS sequence"/>
</dbReference>
<dbReference type="AlphaFoldDB" id="A0A1L8R523"/>
<feature type="compositionally biased region" description="Basic and acidic residues" evidence="1">
    <location>
        <begin position="27"/>
        <end position="39"/>
    </location>
</feature>
<evidence type="ECO:0000256" key="1">
    <source>
        <dbReference type="SAM" id="MobiDB-lite"/>
    </source>
</evidence>
<dbReference type="RefSeq" id="WP_071865132.1">
    <property type="nucleotide sequence ID" value="NZ_JBHLVQ010000002.1"/>
</dbReference>
<gene>
    <name evidence="2" type="ORF">RU96_GL000604</name>
</gene>